<dbReference type="GO" id="GO:0000139">
    <property type="term" value="C:Golgi membrane"/>
    <property type="evidence" value="ECO:0007669"/>
    <property type="project" value="UniProtKB-SubCell"/>
</dbReference>
<evidence type="ECO:0000256" key="1">
    <source>
        <dbReference type="ARBA" id="ARBA00004323"/>
    </source>
</evidence>
<reference evidence="22 23" key="1">
    <citation type="submission" date="2025-04" db="UniProtKB">
        <authorList>
            <consortium name="RefSeq"/>
        </authorList>
    </citation>
    <scope>IDENTIFICATION</scope>
    <source>
        <tissue evidence="22 23">Blood</tissue>
    </source>
</reference>
<evidence type="ECO:0000256" key="2">
    <source>
        <dbReference type="ARBA" id="ARBA00006003"/>
    </source>
</evidence>
<evidence type="ECO:0000256" key="3">
    <source>
        <dbReference type="ARBA" id="ARBA00022676"/>
    </source>
</evidence>
<dbReference type="RefSeq" id="XP_054830862.1">
    <property type="nucleotide sequence ID" value="XM_054974887.1"/>
</dbReference>
<evidence type="ECO:0000313" key="23">
    <source>
        <dbReference type="RefSeq" id="XP_054830862.1"/>
    </source>
</evidence>
<evidence type="ECO:0000256" key="8">
    <source>
        <dbReference type="ARBA" id="ARBA00023034"/>
    </source>
</evidence>
<dbReference type="KEGG" id="emc:129326627"/>
<evidence type="ECO:0000256" key="10">
    <source>
        <dbReference type="ARBA" id="ARBA00023180"/>
    </source>
</evidence>
<sequence>MRRLLLVIILAAGVMYVILHCNLWRTNGNWLPPLDIERKEELINCAFKSNISTLLNVNKLYPFLCTENFLEESKFHGSVRTELPYGVKKAERYFQLALSRLQNCELFSEDDGSFCKKCVVVGNGGVLRNRSLGETIDSYDVVIRMNNGPVIGYEDDVGRRTTFRLFYPESVFSDPVHYDPNTTAVLVVFKPQDLKWLWDLLSGQRLIRTNAFWKKPAMKMIYKSNQIRILDPAITRRAAHEWLHLPTKFAKQEKPKHPTTGLIAITFALHICSEVHLAGFKYNFSDRNSSLHYYGNDTMSLMIQNGYHDIPAEQRLLKELIDHNIVINLTEE</sequence>
<evidence type="ECO:0000256" key="20">
    <source>
        <dbReference type="PIRSR" id="PIRSR005557-2"/>
    </source>
</evidence>
<accession>A0AA97J456</accession>
<dbReference type="PANTHER" id="PTHR13713:SF8">
    <property type="entry name" value="TYPE 2 LACTOSAMINE ALPHA-2,3-SIALYLTRANSFERASE"/>
    <property type="match status" value="1"/>
</dbReference>
<protein>
    <recommendedName>
        <fullName evidence="11">Type 2 lactosamine alpha-2,3-sialyltransferase</fullName>
        <ecNumber evidence="19">2.4.3.6</ecNumber>
    </recommendedName>
    <alternativeName>
        <fullName evidence="13">CMP-NeuAc:beta-galactoside alpha-2,3-sialyltransferase VI</fullName>
    </alternativeName>
    <alternativeName>
        <fullName evidence="12">ST3Gal VI</fullName>
    </alternativeName>
    <alternativeName>
        <fullName evidence="14">Sialyltransferase 10</fullName>
    </alternativeName>
</protein>
<keyword evidence="4" id="KW-0808">Transferase</keyword>
<keyword evidence="3" id="KW-0328">Glycosyltransferase</keyword>
<evidence type="ECO:0000256" key="19">
    <source>
        <dbReference type="ARBA" id="ARBA00049726"/>
    </source>
</evidence>
<evidence type="ECO:0000256" key="11">
    <source>
        <dbReference type="ARBA" id="ARBA00041031"/>
    </source>
</evidence>
<dbReference type="Proteomes" id="UP001190640">
    <property type="component" value="Chromosome 3"/>
</dbReference>
<dbReference type="Pfam" id="PF00777">
    <property type="entry name" value="Glyco_transf_29"/>
    <property type="match status" value="1"/>
</dbReference>
<evidence type="ECO:0000256" key="14">
    <source>
        <dbReference type="ARBA" id="ARBA00042659"/>
    </source>
</evidence>
<dbReference type="Gene3D" id="3.90.1480.20">
    <property type="entry name" value="Glycosyl transferase family 29"/>
    <property type="match status" value="1"/>
</dbReference>
<evidence type="ECO:0000256" key="9">
    <source>
        <dbReference type="ARBA" id="ARBA00023136"/>
    </source>
</evidence>
<evidence type="ECO:0000256" key="12">
    <source>
        <dbReference type="ARBA" id="ARBA00041799"/>
    </source>
</evidence>
<evidence type="ECO:0000256" key="6">
    <source>
        <dbReference type="ARBA" id="ARBA00022968"/>
    </source>
</evidence>
<dbReference type="AlphaFoldDB" id="A0AA97J456"/>
<keyword evidence="9" id="KW-0472">Membrane</keyword>
<feature type="disulfide bond" evidence="20">
    <location>
        <begin position="118"/>
        <end position="272"/>
    </location>
</feature>
<evidence type="ECO:0000256" key="15">
    <source>
        <dbReference type="ARBA" id="ARBA00048162"/>
    </source>
</evidence>
<dbReference type="InterPro" id="IPR051142">
    <property type="entry name" value="Glycosyltransferase_29"/>
</dbReference>
<dbReference type="EC" id="2.4.3.6" evidence="19"/>
<dbReference type="RefSeq" id="XP_054830861.1">
    <property type="nucleotide sequence ID" value="XM_054974886.1"/>
</dbReference>
<keyword evidence="6" id="KW-0735">Signal-anchor</keyword>
<evidence type="ECO:0000256" key="13">
    <source>
        <dbReference type="ARBA" id="ARBA00042335"/>
    </source>
</evidence>
<keyword evidence="21" id="KW-1185">Reference proteome</keyword>
<proteinExistence type="inferred from homology"/>
<comment type="similarity">
    <text evidence="2">Belongs to the glycosyltransferase 29 family.</text>
</comment>
<evidence type="ECO:0000256" key="7">
    <source>
        <dbReference type="ARBA" id="ARBA00022989"/>
    </source>
</evidence>
<dbReference type="CTD" id="10402"/>
<keyword evidence="7" id="KW-1133">Transmembrane helix</keyword>
<name>A0AA97J456_EUBMA</name>
<evidence type="ECO:0000256" key="4">
    <source>
        <dbReference type="ARBA" id="ARBA00022679"/>
    </source>
</evidence>
<keyword evidence="5" id="KW-0812">Transmembrane</keyword>
<keyword evidence="8" id="KW-0333">Golgi apparatus</keyword>
<evidence type="ECO:0000256" key="16">
    <source>
        <dbReference type="ARBA" id="ARBA00049294"/>
    </source>
</evidence>
<comment type="catalytic activity">
    <reaction evidence="15">
        <text>a neolactoside nLc4Cer(d18:1(4E)) + CMP-N-acetyl-beta-neuraminate = a neolactoside IV(3)-alpha-NeuAc-nLc4Cer(d18:1(4E)) + CMP + H(+)</text>
        <dbReference type="Rhea" id="RHEA:18913"/>
        <dbReference type="ChEBI" id="CHEBI:15378"/>
        <dbReference type="ChEBI" id="CHEBI:17006"/>
        <dbReference type="ChEBI" id="CHEBI:57812"/>
        <dbReference type="ChEBI" id="CHEBI:58665"/>
        <dbReference type="ChEBI" id="CHEBI:60377"/>
        <dbReference type="EC" id="2.4.3.6"/>
    </reaction>
    <physiologicalReaction direction="left-to-right" evidence="15">
        <dbReference type="Rhea" id="RHEA:18914"/>
    </physiologicalReaction>
</comment>
<dbReference type="InterPro" id="IPR012163">
    <property type="entry name" value="Sialyl_trans"/>
</dbReference>
<evidence type="ECO:0000256" key="18">
    <source>
        <dbReference type="ARBA" id="ARBA00049601"/>
    </source>
</evidence>
<evidence type="ECO:0000256" key="5">
    <source>
        <dbReference type="ARBA" id="ARBA00022692"/>
    </source>
</evidence>
<comment type="catalytic activity">
    <reaction evidence="16">
        <text>a beta-D-galactosyl-(1-&gt;4)-N-acetyl-beta-D-glucosaminyl derivative + CMP-N-acetyl-beta-neuraminate = an N-acetyl-alpha-neuraminyl-(2-&gt;3)-beta-D-galactosyl-(1-&gt;4)-N-acetyl-beta-D-glucosaminyl derivative + CMP + H(+)</text>
        <dbReference type="Rhea" id="RHEA:52316"/>
        <dbReference type="ChEBI" id="CHEBI:15378"/>
        <dbReference type="ChEBI" id="CHEBI:57812"/>
        <dbReference type="ChEBI" id="CHEBI:60377"/>
        <dbReference type="ChEBI" id="CHEBI:133507"/>
        <dbReference type="ChEBI" id="CHEBI:136545"/>
        <dbReference type="EC" id="2.4.3.6"/>
    </reaction>
    <physiologicalReaction direction="left-to-right" evidence="16">
        <dbReference type="Rhea" id="RHEA:52317"/>
    </physiologicalReaction>
</comment>
<dbReference type="InterPro" id="IPR001675">
    <property type="entry name" value="Glyco_trans_29"/>
</dbReference>
<dbReference type="GeneID" id="129326627"/>
<dbReference type="InterPro" id="IPR038578">
    <property type="entry name" value="GT29-like_sf"/>
</dbReference>
<dbReference type="PANTHER" id="PTHR13713">
    <property type="entry name" value="SIALYLTRANSFERASE"/>
    <property type="match status" value="1"/>
</dbReference>
<evidence type="ECO:0000313" key="22">
    <source>
        <dbReference type="RefSeq" id="XP_054830861.1"/>
    </source>
</evidence>
<gene>
    <name evidence="22 23" type="primary">ST3GAL6</name>
</gene>
<dbReference type="CDD" id="cd23984">
    <property type="entry name" value="GT29_ST3GAL6"/>
    <property type="match status" value="1"/>
</dbReference>
<organism evidence="21 23">
    <name type="scientific">Eublepharis macularius</name>
    <name type="common">Leopard gecko</name>
    <name type="synonym">Cyrtodactylus macularius</name>
    <dbReference type="NCBI Taxonomy" id="481883"/>
    <lineage>
        <taxon>Eukaryota</taxon>
        <taxon>Metazoa</taxon>
        <taxon>Chordata</taxon>
        <taxon>Craniata</taxon>
        <taxon>Vertebrata</taxon>
        <taxon>Euteleostomi</taxon>
        <taxon>Lepidosauria</taxon>
        <taxon>Squamata</taxon>
        <taxon>Bifurcata</taxon>
        <taxon>Gekkota</taxon>
        <taxon>Eublepharidae</taxon>
        <taxon>Eublepharinae</taxon>
        <taxon>Eublepharis</taxon>
    </lineage>
</organism>
<dbReference type="GO" id="GO:0009247">
    <property type="term" value="P:glycolipid biosynthetic process"/>
    <property type="evidence" value="ECO:0007669"/>
    <property type="project" value="TreeGrafter"/>
</dbReference>
<evidence type="ECO:0000256" key="17">
    <source>
        <dbReference type="ARBA" id="ARBA00049316"/>
    </source>
</evidence>
<keyword evidence="10" id="KW-0325">Glycoprotein</keyword>
<evidence type="ECO:0000313" key="21">
    <source>
        <dbReference type="Proteomes" id="UP001190640"/>
    </source>
</evidence>
<comment type="function">
    <text evidence="18">Transfers the sialyl residue from CMP-N-acetyl-beta-neuraminate to the terminal galactose residue on sugar chains of glycoproteins and glycolipids. It's alpha-2,3-sialyltransferase activity is specific toward type II glycan chains (Galbeta1-4GlcNAc) on glycoproteins and glycolipids such as neolactosides nLc4Cer and nLc6Cer, whose sialyl-products serve as precursors for the Lewis X antigen. Critically involved in the synthesis of functional selectin ligands needed for neutrophil recruitment during inflammation and lymphocyte homing to the lymph nodes.</text>
</comment>
<dbReference type="GO" id="GO:0008118">
    <property type="term" value="F:N-acetyllactosaminide alpha-2,3-sialyltransferase activity"/>
    <property type="evidence" value="ECO:0007669"/>
    <property type="project" value="UniProtKB-EC"/>
</dbReference>
<dbReference type="FunFam" id="3.90.1480.20:FF:000007">
    <property type="entry name" value="Type 2 lactosamine alpha-2,3-sialyltransferase"/>
    <property type="match status" value="1"/>
</dbReference>
<comment type="catalytic activity">
    <reaction evidence="17">
        <text>a neolactoside nLc6Cer(d18:1(4E)) + CMP-N-acetyl-beta-neuraminate = a neolactoside VI(3)-alpha-NeuNAc-nLc6Cer(d18:1(4E)) + CMP + H(+)</text>
        <dbReference type="Rhea" id="RHEA:80751"/>
        <dbReference type="ChEBI" id="CHEBI:15378"/>
        <dbReference type="ChEBI" id="CHEBI:57812"/>
        <dbReference type="ChEBI" id="CHEBI:60377"/>
        <dbReference type="ChEBI" id="CHEBI:61610"/>
        <dbReference type="ChEBI" id="CHEBI:144452"/>
    </reaction>
    <physiologicalReaction direction="left-to-right" evidence="17">
        <dbReference type="Rhea" id="RHEA:80752"/>
    </physiologicalReaction>
</comment>
<comment type="subcellular location">
    <subcellularLocation>
        <location evidence="1">Golgi apparatus membrane</location>
        <topology evidence="1">Single-pass type II membrane protein</topology>
    </subcellularLocation>
</comment>
<dbReference type="PIRSF" id="PIRSF005557">
    <property type="entry name" value="Sialyl_trans"/>
    <property type="match status" value="1"/>
</dbReference>